<dbReference type="GeneID" id="104612059"/>
<dbReference type="InterPro" id="IPR013083">
    <property type="entry name" value="Znf_RING/FYVE/PHD"/>
</dbReference>
<dbReference type="InterPro" id="IPR043312">
    <property type="entry name" value="AtBBR-like"/>
</dbReference>
<dbReference type="Pfam" id="PF13639">
    <property type="entry name" value="zf-RING_2"/>
    <property type="match status" value="1"/>
</dbReference>
<evidence type="ECO:0000313" key="4">
    <source>
        <dbReference type="Proteomes" id="UP000189703"/>
    </source>
</evidence>
<dbReference type="SUPFAM" id="SSF57850">
    <property type="entry name" value="RING/U-box"/>
    <property type="match status" value="1"/>
</dbReference>
<keyword evidence="1" id="KW-0862">Zinc</keyword>
<sequence>MDDEETRQASRRVLSIQLDQEDSDLALAMSLQEQDRGFLMFTLSETDEEEDYNDGGDEGVEDGGDNMDLLEDGDANDEMEFQDEEDEDMEEDDLDPDDLSYEELIALGEIVGKVNKGLPADAVTALLHPYEFKCQSECKNGLDRNGRCVICQVEYEEGESLVALPCEHPYHSDCISKWLQIKRVCPICSTEVSPSEHSSSALEKNT</sequence>
<dbReference type="InterPro" id="IPR001841">
    <property type="entry name" value="Znf_RING"/>
</dbReference>
<dbReference type="Gene3D" id="3.30.40.10">
    <property type="entry name" value="Zinc/RING finger domain, C3HC4 (zinc finger)"/>
    <property type="match status" value="1"/>
</dbReference>
<feature type="domain" description="RING-type" evidence="3">
    <location>
        <begin position="148"/>
        <end position="189"/>
    </location>
</feature>
<dbReference type="PANTHER" id="PTHR47530:SF4">
    <property type="entry name" value="E3 UBIQUITIN LIGASE BIG BROTHER-RELATED"/>
    <property type="match status" value="1"/>
</dbReference>
<keyword evidence="1" id="KW-0479">Metal-binding</keyword>
<evidence type="ECO:0000313" key="5">
    <source>
        <dbReference type="RefSeq" id="XP_010277674.1"/>
    </source>
</evidence>
<dbReference type="GO" id="GO:0031624">
    <property type="term" value="F:ubiquitin conjugating enzyme binding"/>
    <property type="evidence" value="ECO:0000318"/>
    <property type="project" value="GO_Central"/>
</dbReference>
<reference evidence="5" key="1">
    <citation type="submission" date="2025-08" db="UniProtKB">
        <authorList>
            <consortium name="RefSeq"/>
        </authorList>
    </citation>
    <scope>IDENTIFICATION</scope>
</reference>
<organism evidence="4 5">
    <name type="scientific">Nelumbo nucifera</name>
    <name type="common">Sacred lotus</name>
    <dbReference type="NCBI Taxonomy" id="4432"/>
    <lineage>
        <taxon>Eukaryota</taxon>
        <taxon>Viridiplantae</taxon>
        <taxon>Streptophyta</taxon>
        <taxon>Embryophyta</taxon>
        <taxon>Tracheophyta</taxon>
        <taxon>Spermatophyta</taxon>
        <taxon>Magnoliopsida</taxon>
        <taxon>Proteales</taxon>
        <taxon>Nelumbonaceae</taxon>
        <taxon>Nelumbo</taxon>
    </lineage>
</organism>
<dbReference type="PROSITE" id="PS50089">
    <property type="entry name" value="ZF_RING_2"/>
    <property type="match status" value="1"/>
</dbReference>
<dbReference type="SMART" id="SM00184">
    <property type="entry name" value="RING"/>
    <property type="match status" value="1"/>
</dbReference>
<keyword evidence="1" id="KW-0863">Zinc-finger</keyword>
<keyword evidence="4" id="KW-1185">Reference proteome</keyword>
<dbReference type="GO" id="GO:0004842">
    <property type="term" value="F:ubiquitin-protein transferase activity"/>
    <property type="evidence" value="ECO:0000318"/>
    <property type="project" value="GO_Central"/>
</dbReference>
<dbReference type="GO" id="GO:0008270">
    <property type="term" value="F:zinc ion binding"/>
    <property type="evidence" value="ECO:0007669"/>
    <property type="project" value="UniProtKB-KW"/>
</dbReference>
<dbReference type="AlphaFoldDB" id="A0A1U8B946"/>
<proteinExistence type="predicted"/>
<dbReference type="OrthoDB" id="8062037at2759"/>
<evidence type="ECO:0000256" key="1">
    <source>
        <dbReference type="PROSITE-ProRule" id="PRU00175"/>
    </source>
</evidence>
<feature type="region of interest" description="Disordered" evidence="2">
    <location>
        <begin position="45"/>
        <end position="72"/>
    </location>
</feature>
<evidence type="ECO:0000259" key="3">
    <source>
        <dbReference type="PROSITE" id="PS50089"/>
    </source>
</evidence>
<dbReference type="OMA" id="EHEREFT"/>
<accession>A0A1U8B946</accession>
<dbReference type="PANTHER" id="PTHR47530">
    <property type="entry name" value="E3 UBIQUITIN LIGASE BIG BROTHER-RELATED"/>
    <property type="match status" value="1"/>
</dbReference>
<dbReference type="RefSeq" id="XP_010277674.1">
    <property type="nucleotide sequence ID" value="XM_010279372.2"/>
</dbReference>
<dbReference type="eggNOG" id="KOG0800">
    <property type="taxonomic scope" value="Eukaryota"/>
</dbReference>
<dbReference type="InParanoid" id="A0A1U8B946"/>
<protein>
    <submittedName>
        <fullName evidence="5">E3 ubiquitin ligase BIG BROTHER-related isoform X1</fullName>
    </submittedName>
</protein>
<gene>
    <name evidence="5" type="primary">LOC104612059</name>
</gene>
<dbReference type="Proteomes" id="UP000189703">
    <property type="component" value="Unplaced"/>
</dbReference>
<dbReference type="FunFam" id="3.30.40.10:FF:000417">
    <property type="entry name" value="E3 ubiquitin ligase BIG BROTHER-related"/>
    <property type="match status" value="1"/>
</dbReference>
<dbReference type="KEGG" id="nnu:104612059"/>
<evidence type="ECO:0000256" key="2">
    <source>
        <dbReference type="SAM" id="MobiDB-lite"/>
    </source>
</evidence>
<name>A0A1U8B946_NELNU</name>